<evidence type="ECO:0000259" key="6">
    <source>
        <dbReference type="PROSITE" id="PS51265"/>
    </source>
</evidence>
<feature type="compositionally biased region" description="Basic and acidic residues" evidence="5">
    <location>
        <begin position="669"/>
        <end position="685"/>
    </location>
</feature>
<feature type="region of interest" description="Disordered" evidence="5">
    <location>
        <begin position="1659"/>
        <end position="1712"/>
    </location>
</feature>
<feature type="region of interest" description="Disordered" evidence="5">
    <location>
        <begin position="155"/>
        <end position="239"/>
    </location>
</feature>
<evidence type="ECO:0000256" key="3">
    <source>
        <dbReference type="ARBA" id="ARBA00022833"/>
    </source>
</evidence>
<dbReference type="GO" id="GO:0031431">
    <property type="term" value="C:Dbf4-dependent protein kinase complex"/>
    <property type="evidence" value="ECO:0007669"/>
    <property type="project" value="TreeGrafter"/>
</dbReference>
<dbReference type="InterPro" id="IPR038545">
    <property type="entry name" value="Znf_DBF_sf"/>
</dbReference>
<reference evidence="8" key="1">
    <citation type="submission" date="2015-01" db="EMBL/GenBank/DDBJ databases">
        <authorList>
            <person name="Aksoy S."/>
            <person name="Warren W."/>
            <person name="Wilson R.K."/>
        </authorList>
    </citation>
    <scope>NUCLEOTIDE SEQUENCE [LARGE SCALE GENOMIC DNA]</scope>
    <source>
        <strain evidence="8">IAEA</strain>
    </source>
</reference>
<dbReference type="SMART" id="SM00586">
    <property type="entry name" value="ZnF_DBF"/>
    <property type="match status" value="1"/>
</dbReference>
<evidence type="ECO:0000256" key="4">
    <source>
        <dbReference type="PROSITE-ProRule" id="PRU00600"/>
    </source>
</evidence>
<feature type="domain" description="DBF4-type" evidence="6">
    <location>
        <begin position="413"/>
        <end position="462"/>
    </location>
</feature>
<dbReference type="GO" id="GO:0010571">
    <property type="term" value="P:positive regulation of nuclear cell cycle DNA replication"/>
    <property type="evidence" value="ECO:0007669"/>
    <property type="project" value="TreeGrafter"/>
</dbReference>
<feature type="compositionally biased region" description="Basic residues" evidence="5">
    <location>
        <begin position="998"/>
        <end position="1028"/>
    </location>
</feature>
<dbReference type="PROSITE" id="PS51265">
    <property type="entry name" value="ZF_DBF4"/>
    <property type="match status" value="1"/>
</dbReference>
<feature type="compositionally biased region" description="Polar residues" evidence="5">
    <location>
        <begin position="178"/>
        <end position="203"/>
    </location>
</feature>
<feature type="region of interest" description="Disordered" evidence="5">
    <location>
        <begin position="1747"/>
        <end position="1796"/>
    </location>
</feature>
<feature type="region of interest" description="Disordered" evidence="5">
    <location>
        <begin position="983"/>
        <end position="1028"/>
    </location>
</feature>
<organism evidence="7 8">
    <name type="scientific">Glossina palpalis gambiensis</name>
    <dbReference type="NCBI Taxonomy" id="67801"/>
    <lineage>
        <taxon>Eukaryota</taxon>
        <taxon>Metazoa</taxon>
        <taxon>Ecdysozoa</taxon>
        <taxon>Arthropoda</taxon>
        <taxon>Hexapoda</taxon>
        <taxon>Insecta</taxon>
        <taxon>Pterygota</taxon>
        <taxon>Neoptera</taxon>
        <taxon>Endopterygota</taxon>
        <taxon>Diptera</taxon>
        <taxon>Brachycera</taxon>
        <taxon>Muscomorpha</taxon>
        <taxon>Hippoboscoidea</taxon>
        <taxon>Glossinidae</taxon>
        <taxon>Glossina</taxon>
    </lineage>
</organism>
<feature type="compositionally biased region" description="Basic and acidic residues" evidence="5">
    <location>
        <begin position="862"/>
        <end position="871"/>
    </location>
</feature>
<dbReference type="InterPro" id="IPR051590">
    <property type="entry name" value="Replication_Regulatory_Kinase"/>
</dbReference>
<dbReference type="EMBL" id="JXJN01012210">
    <property type="status" value="NOT_ANNOTATED_CDS"/>
    <property type="molecule type" value="Genomic_DNA"/>
</dbReference>
<dbReference type="Proteomes" id="UP000092460">
    <property type="component" value="Unassembled WGS sequence"/>
</dbReference>
<dbReference type="PANTHER" id="PTHR15375">
    <property type="entry name" value="ACTIVATOR OF S-PHASE KINASE-RELATED"/>
    <property type="match status" value="1"/>
</dbReference>
<dbReference type="PANTHER" id="PTHR15375:SF26">
    <property type="entry name" value="PROTEIN CHIFFON"/>
    <property type="match status" value="1"/>
</dbReference>
<keyword evidence="8" id="KW-1185">Reference proteome</keyword>
<proteinExistence type="predicted"/>
<dbReference type="GO" id="GO:0008270">
    <property type="term" value="F:zinc ion binding"/>
    <property type="evidence" value="ECO:0007669"/>
    <property type="project" value="UniProtKB-KW"/>
</dbReference>
<feature type="region of interest" description="Disordered" evidence="5">
    <location>
        <begin position="668"/>
        <end position="706"/>
    </location>
</feature>
<evidence type="ECO:0000256" key="2">
    <source>
        <dbReference type="ARBA" id="ARBA00022771"/>
    </source>
</evidence>
<feature type="region of interest" description="Disordered" evidence="5">
    <location>
        <begin position="1305"/>
        <end position="1325"/>
    </location>
</feature>
<dbReference type="GO" id="GO:0003676">
    <property type="term" value="F:nucleic acid binding"/>
    <property type="evidence" value="ECO:0007669"/>
    <property type="project" value="InterPro"/>
</dbReference>
<dbReference type="Gene3D" id="6.10.250.3410">
    <property type="entry name" value="DBF zinc finger"/>
    <property type="match status" value="1"/>
</dbReference>
<feature type="compositionally biased region" description="Acidic residues" evidence="5">
    <location>
        <begin position="1747"/>
        <end position="1760"/>
    </location>
</feature>
<name>A0A1B0BCY8_9MUSC</name>
<feature type="compositionally biased region" description="Low complexity" evidence="5">
    <location>
        <begin position="162"/>
        <end position="177"/>
    </location>
</feature>
<keyword evidence="3" id="KW-0862">Zinc</keyword>
<dbReference type="STRING" id="67801.A0A1B0BCY8"/>
<dbReference type="InterPro" id="IPR006572">
    <property type="entry name" value="Znf_DBF"/>
</dbReference>
<feature type="compositionally biased region" description="Acidic residues" evidence="5">
    <location>
        <begin position="1674"/>
        <end position="1691"/>
    </location>
</feature>
<dbReference type="GO" id="GO:0043539">
    <property type="term" value="F:protein serine/threonine kinase activator activity"/>
    <property type="evidence" value="ECO:0007669"/>
    <property type="project" value="TreeGrafter"/>
</dbReference>
<evidence type="ECO:0000256" key="1">
    <source>
        <dbReference type="ARBA" id="ARBA00022723"/>
    </source>
</evidence>
<feature type="compositionally biased region" description="Acidic residues" evidence="5">
    <location>
        <begin position="909"/>
        <end position="926"/>
    </location>
</feature>
<dbReference type="GO" id="GO:1901987">
    <property type="term" value="P:regulation of cell cycle phase transition"/>
    <property type="evidence" value="ECO:0007669"/>
    <property type="project" value="TreeGrafter"/>
</dbReference>
<evidence type="ECO:0000256" key="5">
    <source>
        <dbReference type="SAM" id="MobiDB-lite"/>
    </source>
</evidence>
<reference evidence="7" key="2">
    <citation type="submission" date="2020-05" db="UniProtKB">
        <authorList>
            <consortium name="EnsemblMetazoa"/>
        </authorList>
    </citation>
    <scope>IDENTIFICATION</scope>
    <source>
        <strain evidence="7">IAEA</strain>
    </source>
</reference>
<protein>
    <recommendedName>
        <fullName evidence="6">DBF4-type domain-containing protein</fullName>
    </recommendedName>
</protein>
<dbReference type="VEuPathDB" id="VectorBase:GPPI026104"/>
<keyword evidence="2 4" id="KW-0863">Zinc-finger</keyword>
<feature type="region of interest" description="Disordered" evidence="5">
    <location>
        <begin position="862"/>
        <end position="926"/>
    </location>
</feature>
<dbReference type="CDD" id="cd00027">
    <property type="entry name" value="BRCT"/>
    <property type="match status" value="1"/>
</dbReference>
<feature type="region of interest" description="Disordered" evidence="5">
    <location>
        <begin position="531"/>
        <end position="557"/>
    </location>
</feature>
<dbReference type="Pfam" id="PF07535">
    <property type="entry name" value="zf-DBF"/>
    <property type="match status" value="1"/>
</dbReference>
<feature type="compositionally biased region" description="Low complexity" evidence="5">
    <location>
        <begin position="692"/>
        <end position="701"/>
    </location>
</feature>
<feature type="compositionally biased region" description="Basic and acidic residues" evidence="5">
    <location>
        <begin position="1659"/>
        <end position="1673"/>
    </location>
</feature>
<evidence type="ECO:0000313" key="8">
    <source>
        <dbReference type="Proteomes" id="UP000092460"/>
    </source>
</evidence>
<feature type="compositionally biased region" description="Polar residues" evidence="5">
    <location>
        <begin position="222"/>
        <end position="239"/>
    </location>
</feature>
<dbReference type="EnsemblMetazoa" id="GPPI026104-RA">
    <property type="protein sequence ID" value="GPPI026104-PA"/>
    <property type="gene ID" value="GPPI026104"/>
</dbReference>
<keyword evidence="1" id="KW-0479">Metal-binding</keyword>
<feature type="compositionally biased region" description="Acidic residues" evidence="5">
    <location>
        <begin position="1767"/>
        <end position="1788"/>
    </location>
</feature>
<accession>A0A1B0BCY8</accession>
<evidence type="ECO:0000313" key="7">
    <source>
        <dbReference type="EnsemblMetazoa" id="GPPI026104-PA"/>
    </source>
</evidence>
<feature type="compositionally biased region" description="Basic residues" evidence="5">
    <location>
        <begin position="881"/>
        <end position="891"/>
    </location>
</feature>
<sequence length="1992" mass="223766">MSHLTLDARAILHYLNELGYRNISAVQLKEFLKGMQPQSSINSTSKFDAKFNQQQQYIQEQLQQQLPTSSVTTNATAAVYTSKRSPSVKVIKCKKPLCHFKFYLDICDHQLTKRIEEQIKLLGGSLEFFLTSNVTHFITDKPTVLPGNIRQKVVQGNYNHSPGTPQTPTTPLTPQTPYSLESQEVKSSNGFKTNGNNTNSVNAKKTLRQSRADAILSRARRQSVTSATNTPPFSALGNQLGTNSVQTAATTPLKSQQAFTASPAYILWQAEHALRFFKKVQHELKEYLGHIKRSSIKSGSIEPISLKGGFIKIETIRRNCRPYYQLFRKSNEWPKVEISREDGAFRLSPKREIPKGEEIKKIAVLDANMTRKSRSRSSQHQSTVKILKKSTANSQRNAVACKQQQQQQPKESSDKQCGVCEICKIEYDTLTIHLKTKDHEYFAKNPQNFIALDTLIHTSADVNNFLEENRKLEIKSEPREMDVDDVEDDEEIGNNNEEETIVPTVTINNSNQKNISEDSVTLVVPKSLSPTLREKSKRVTKGKHSSEKFQNLPSKSLKVPSPQKNVCIGRSFVNEIQSSVFASGLNKNCKKLSSSALSPPIRATLPPSSLYKVVETHTDLNCTPPKGRGGRDGTVAAASPSIIVKFKKVRATELQVLNGEAESFMFPKRRSDSSDLPTDIDRQTTSDRVGNTSSSTHSSFSEAEDTTDNLMRIDDVKSTWGKRAVATAKRKSLKGAIVNSSKKINDISKQSFPKAPIQPVQQLKQPTATRKKSTNNDVATAAAIVAATATITLPEATRKSSRTATAIVTAATTSSRLLQAAVEAAKSKNRHLSTEAATATYSKTKTPKKRIKVEAVIEDKDGTEAAVEKESPAQSASKLTLRQKRSRRKPVVKLEDGMGEQNRSKQIPIEDDDEDEIDFDDFDDATVDSDDIRDEDFVIEAERKAQARLKRLNSVKKMLSTNTREERATKRQNRLLNFMKQERQESQTELNDSMQKPAKLKVKKPAKATKPPSKKSQRKSSANKKRSKKIERVFDFTKSERLKKLRYAFERLPTSDLWYRVYMRQDECQERYFEYYGTTTYRKLPYELGPIPFETTFLDGSNGAKICCNLCQSSQTDSEKDAFNGNTAKSELYNLEIKGEKYETKPPSTSDSGASSSNVVNDFANISGTTLGNYTTPPAYTHKHKKLHLLHRYRQEQEQQELLQRQKLEENMKLGVDIKDDTSRIEGCVAVTPIESMREQRAGSTHSNASSCASSAATLNKAKKVRQRHFNKASYLAHLELPPRKSPREHASTLALVSCIIKQRQDSLSKPNSETDEPPTTPLALTPIDIKPLLDIKSPLLPIETPAAAALPASLEVDAHSDSLRLQAPTPEEELRFATEISETVKRMRRGRNKYDYSPPFVARKVRRPRSNRGRGAANCVLATTSSLWDKPLQVNRLIPQIPQTPCIKSQIIAPTVVKRRRGRQKACFVEVNSLMPSIRKTGSKKGVLEFEADATALKTLKSAPTDYVNPKLLEWQIDKYLSSVGRQYDEPEENILLANRCDLRIPNQSTINQNTPPSTDHFSSDFDLCDLLNQGAARESLGTEALGTEENRLVVDTKQKDFSFFNSIALHSYYRKRKTLKCNRTGWPKVSKKKSTCRQQKLRQRIYFMKDSEPKIESNLDKLNKEGIKQEPMDVEDIDGGDNMDDNDDTTQERTRESAAITPPNSEKELNAFAVNANAVLSERKKQNEEQEDDETQMMLIEEQEDADTMLESVEEEEETNKMESDVDADIEEVDDDDDGEEEEEDVESRKPVKSLQFKHQTTAYALADESTEKPMPSLELLSPVEKFRNRLLNNSVNSVHSLAASSTPTIHLMRPLRRTPQLNGSLGSCISPSEKAGDNSDIFTVSSDGLETDLDLSNSHSQLKCINDDDSHHQNHHHYHESHLNNAVGNITPKRKFDISKYAPTNAATCAAEAATAAVKSLAISQFLKKEVRVTCRRLRAPFRRFRYRR</sequence>
<feature type="region of interest" description="Disordered" evidence="5">
    <location>
        <begin position="369"/>
        <end position="391"/>
    </location>
</feature>